<dbReference type="PANTHER" id="PTHR47062">
    <property type="match status" value="1"/>
</dbReference>
<dbReference type="Gene3D" id="2.60.40.790">
    <property type="match status" value="1"/>
</dbReference>
<evidence type="ECO:0000259" key="2">
    <source>
        <dbReference type="PROSITE" id="PS01031"/>
    </source>
</evidence>
<feature type="domain" description="SHSP" evidence="2">
    <location>
        <begin position="33"/>
        <end position="145"/>
    </location>
</feature>
<dbReference type="PANTHER" id="PTHR47062:SF1">
    <property type="entry name" value="SMALL HEAT SHOCK PROTEIN IBPA"/>
    <property type="match status" value="1"/>
</dbReference>
<organism evidence="3">
    <name type="scientific">uncultured Caudovirales phage</name>
    <dbReference type="NCBI Taxonomy" id="2100421"/>
    <lineage>
        <taxon>Viruses</taxon>
        <taxon>Duplodnaviria</taxon>
        <taxon>Heunggongvirae</taxon>
        <taxon>Uroviricota</taxon>
        <taxon>Caudoviricetes</taxon>
        <taxon>Peduoviridae</taxon>
        <taxon>Maltschvirus</taxon>
        <taxon>Maltschvirus maltsch</taxon>
    </lineage>
</organism>
<keyword evidence="1 3" id="KW-0346">Stress response</keyword>
<evidence type="ECO:0000256" key="1">
    <source>
        <dbReference type="ARBA" id="ARBA00023016"/>
    </source>
</evidence>
<sequence>MTLADQRWDMRPYVKLSVGLEELFDELTRMTSTVSETNYPPYNIIRYTDDTYAVELAVAGFDLDEIDINLENNHLTVVGNHKDKPTVESQYLHRGISSRNFTKTITLGNHIVVNGANMKNGMLTISLVRVLPENLKSRKIQINSNE</sequence>
<accession>A0A6J5T127</accession>
<gene>
    <name evidence="3" type="ORF">UFOVP1636_26</name>
</gene>
<protein>
    <submittedName>
        <fullName evidence="3">IbpA Molecular chaperone (Small heat shock protein)</fullName>
    </submittedName>
</protein>
<dbReference type="InterPro" id="IPR037913">
    <property type="entry name" value="ACD_IbpA/B"/>
</dbReference>
<dbReference type="PROSITE" id="PS01031">
    <property type="entry name" value="SHSP"/>
    <property type="match status" value="1"/>
</dbReference>
<name>A0A6J5T127_9CAUD</name>
<dbReference type="CDD" id="cd06470">
    <property type="entry name" value="ACD_IbpA-B_like"/>
    <property type="match status" value="1"/>
</dbReference>
<evidence type="ECO:0000313" key="3">
    <source>
        <dbReference type="EMBL" id="CAB4220691.1"/>
    </source>
</evidence>
<dbReference type="Pfam" id="PF00011">
    <property type="entry name" value="HSP20"/>
    <property type="match status" value="1"/>
</dbReference>
<dbReference type="InterPro" id="IPR008978">
    <property type="entry name" value="HSP20-like_chaperone"/>
</dbReference>
<dbReference type="SUPFAM" id="SSF49764">
    <property type="entry name" value="HSP20-like chaperones"/>
    <property type="match status" value="1"/>
</dbReference>
<reference evidence="3" key="1">
    <citation type="submission" date="2020-05" db="EMBL/GenBank/DDBJ databases">
        <authorList>
            <person name="Chiriac C."/>
            <person name="Salcher M."/>
            <person name="Ghai R."/>
            <person name="Kavagutti S V."/>
        </authorList>
    </citation>
    <scope>NUCLEOTIDE SEQUENCE</scope>
</reference>
<dbReference type="EMBL" id="LR797503">
    <property type="protein sequence ID" value="CAB4220691.1"/>
    <property type="molecule type" value="Genomic_DNA"/>
</dbReference>
<dbReference type="InterPro" id="IPR002068">
    <property type="entry name" value="A-crystallin/Hsp20_dom"/>
</dbReference>
<proteinExistence type="predicted"/>